<keyword evidence="2" id="KW-0479">Metal-binding</keyword>
<evidence type="ECO:0000256" key="3">
    <source>
        <dbReference type="ARBA" id="ARBA00022801"/>
    </source>
</evidence>
<dbReference type="GO" id="GO:0031012">
    <property type="term" value="C:extracellular matrix"/>
    <property type="evidence" value="ECO:0007669"/>
    <property type="project" value="InterPro"/>
</dbReference>
<sequence>MRQGRRKWMGLLLAAAVAMAGTPAAAAPPAPRPAAGTAAATGEPAPDTPSGEPALDTPTGEPAPDTPTGEPAPDGEGGAADAHADHREPLEVWAVAPAGEDVIEVSVYTPGDGVTPDELYRELSGQGVRGLRPPGAGSPNCRIRTAYALDDGKCPPIRWTWSGYADPQVYFRDRTPANWPVREAVNGWNRSPGVDSFWTGGACPRARKHCVEVRSGDFGKGWAGNTTFKMTMGRNFIDGTVLVRLNDRYANGAADRRSTACHELGHALGVGHNTSTASCMYAVDTASDPTQPHASDIDLLRRVIYP</sequence>
<accession>A0A8J3B399</accession>
<feature type="compositionally biased region" description="Low complexity" evidence="5">
    <location>
        <begin position="33"/>
        <end position="49"/>
    </location>
</feature>
<gene>
    <name evidence="8" type="ORF">GCM10010123_12000</name>
</gene>
<keyword evidence="6" id="KW-0732">Signal</keyword>
<evidence type="ECO:0000313" key="8">
    <source>
        <dbReference type="EMBL" id="GGJ83915.1"/>
    </source>
</evidence>
<dbReference type="EMBL" id="BMQB01000002">
    <property type="protein sequence ID" value="GGJ83915.1"/>
    <property type="molecule type" value="Genomic_DNA"/>
</dbReference>
<reference evidence="8" key="2">
    <citation type="submission" date="2020-09" db="EMBL/GenBank/DDBJ databases">
        <authorList>
            <person name="Sun Q."/>
            <person name="Ohkuma M."/>
        </authorList>
    </citation>
    <scope>NUCLEOTIDE SEQUENCE</scope>
    <source>
        <strain evidence="8">JCM 3090</strain>
    </source>
</reference>
<dbReference type="InterPro" id="IPR001818">
    <property type="entry name" value="Pept_M10_metallopeptidase"/>
</dbReference>
<dbReference type="GO" id="GO:0004222">
    <property type="term" value="F:metalloendopeptidase activity"/>
    <property type="evidence" value="ECO:0007669"/>
    <property type="project" value="InterPro"/>
</dbReference>
<proteinExistence type="predicted"/>
<reference evidence="8" key="1">
    <citation type="journal article" date="2014" name="Int. J. Syst. Evol. Microbiol.">
        <title>Complete genome sequence of Corynebacterium casei LMG S-19264T (=DSM 44701T), isolated from a smear-ripened cheese.</title>
        <authorList>
            <consortium name="US DOE Joint Genome Institute (JGI-PGF)"/>
            <person name="Walter F."/>
            <person name="Albersmeier A."/>
            <person name="Kalinowski J."/>
            <person name="Ruckert C."/>
        </authorList>
    </citation>
    <scope>NUCLEOTIDE SEQUENCE</scope>
    <source>
        <strain evidence="8">JCM 3090</strain>
    </source>
</reference>
<evidence type="ECO:0000256" key="1">
    <source>
        <dbReference type="ARBA" id="ARBA00022670"/>
    </source>
</evidence>
<keyword evidence="1" id="KW-0645">Protease</keyword>
<name>A0A8J3B399_9ACTN</name>
<protein>
    <recommendedName>
        <fullName evidence="7">Peptidase M10 metallopeptidase domain-containing protein</fullName>
    </recommendedName>
</protein>
<dbReference type="GO" id="GO:0008270">
    <property type="term" value="F:zinc ion binding"/>
    <property type="evidence" value="ECO:0007669"/>
    <property type="project" value="InterPro"/>
</dbReference>
<dbReference type="SUPFAM" id="SSF55486">
    <property type="entry name" value="Metalloproteases ('zincins'), catalytic domain"/>
    <property type="match status" value="1"/>
</dbReference>
<dbReference type="Proteomes" id="UP000649739">
    <property type="component" value="Unassembled WGS sequence"/>
</dbReference>
<dbReference type="InterPro" id="IPR006311">
    <property type="entry name" value="TAT_signal"/>
</dbReference>
<evidence type="ECO:0000313" key="9">
    <source>
        <dbReference type="Proteomes" id="UP000649739"/>
    </source>
</evidence>
<keyword evidence="3" id="KW-0378">Hydrolase</keyword>
<feature type="chain" id="PRO_5035195889" description="Peptidase M10 metallopeptidase domain-containing protein" evidence="6">
    <location>
        <begin position="27"/>
        <end position="306"/>
    </location>
</feature>
<dbReference type="GO" id="GO:0006508">
    <property type="term" value="P:proteolysis"/>
    <property type="evidence" value="ECO:0007669"/>
    <property type="project" value="UniProtKB-KW"/>
</dbReference>
<feature type="signal peptide" evidence="6">
    <location>
        <begin position="1"/>
        <end position="26"/>
    </location>
</feature>
<keyword evidence="9" id="KW-1185">Reference proteome</keyword>
<feature type="domain" description="Peptidase M10 metallopeptidase" evidence="7">
    <location>
        <begin position="251"/>
        <end position="297"/>
    </location>
</feature>
<dbReference type="PROSITE" id="PS51318">
    <property type="entry name" value="TAT"/>
    <property type="match status" value="1"/>
</dbReference>
<evidence type="ECO:0000256" key="2">
    <source>
        <dbReference type="ARBA" id="ARBA00022723"/>
    </source>
</evidence>
<comment type="caution">
    <text evidence="8">The sequence shown here is derived from an EMBL/GenBank/DDBJ whole genome shotgun (WGS) entry which is preliminary data.</text>
</comment>
<evidence type="ECO:0000256" key="6">
    <source>
        <dbReference type="SAM" id="SignalP"/>
    </source>
</evidence>
<organism evidence="8 9">
    <name type="scientific">Pilimelia anulata</name>
    <dbReference type="NCBI Taxonomy" id="53371"/>
    <lineage>
        <taxon>Bacteria</taxon>
        <taxon>Bacillati</taxon>
        <taxon>Actinomycetota</taxon>
        <taxon>Actinomycetes</taxon>
        <taxon>Micromonosporales</taxon>
        <taxon>Micromonosporaceae</taxon>
        <taxon>Pilimelia</taxon>
    </lineage>
</organism>
<dbReference type="Pfam" id="PF00413">
    <property type="entry name" value="Peptidase_M10"/>
    <property type="match status" value="1"/>
</dbReference>
<feature type="region of interest" description="Disordered" evidence="5">
    <location>
        <begin position="22"/>
        <end position="84"/>
    </location>
</feature>
<evidence type="ECO:0000256" key="5">
    <source>
        <dbReference type="SAM" id="MobiDB-lite"/>
    </source>
</evidence>
<evidence type="ECO:0000256" key="4">
    <source>
        <dbReference type="ARBA" id="ARBA00022833"/>
    </source>
</evidence>
<dbReference type="RefSeq" id="WP_189169034.1">
    <property type="nucleotide sequence ID" value="NZ_BMQB01000002.1"/>
</dbReference>
<dbReference type="InterPro" id="IPR024079">
    <property type="entry name" value="MetalloPept_cat_dom_sf"/>
</dbReference>
<evidence type="ECO:0000259" key="7">
    <source>
        <dbReference type="Pfam" id="PF00413"/>
    </source>
</evidence>
<dbReference type="AlphaFoldDB" id="A0A8J3B399"/>
<dbReference type="Gene3D" id="3.40.390.10">
    <property type="entry name" value="Collagenase (Catalytic Domain)"/>
    <property type="match status" value="1"/>
</dbReference>
<keyword evidence="4" id="KW-0862">Zinc</keyword>